<keyword evidence="3" id="KW-1185">Reference proteome</keyword>
<feature type="compositionally biased region" description="Basic and acidic residues" evidence="1">
    <location>
        <begin position="1"/>
        <end position="11"/>
    </location>
</feature>
<evidence type="ECO:0000313" key="2">
    <source>
        <dbReference type="Ensembl" id="ENSMMUP00000039756.2"/>
    </source>
</evidence>
<evidence type="ECO:0000256" key="1">
    <source>
        <dbReference type="SAM" id="MobiDB-lite"/>
    </source>
</evidence>
<name>F7GW84_MACMU</name>
<dbReference type="PANTHER" id="PTHR15289:SF3">
    <property type="entry name" value="TASTIN"/>
    <property type="match status" value="1"/>
</dbReference>
<dbReference type="GeneTree" id="ENSGT00390000012132"/>
<evidence type="ECO:0000313" key="3">
    <source>
        <dbReference type="Proteomes" id="UP000006718"/>
    </source>
</evidence>
<dbReference type="HOGENOM" id="CLU_141102_0_0_1"/>
<dbReference type="ExpressionAtlas" id="F7GW84">
    <property type="expression patterns" value="baseline"/>
</dbReference>
<dbReference type="VEuPathDB" id="HostDB:ENSMMUG00000007544"/>
<accession>F7GW84</accession>
<evidence type="ECO:0000313" key="4">
    <source>
        <dbReference type="VGNC" id="VGNC:78650"/>
    </source>
</evidence>
<organism evidence="2 3">
    <name type="scientific">Macaca mulatta</name>
    <name type="common">Rhesus macaque</name>
    <dbReference type="NCBI Taxonomy" id="9544"/>
    <lineage>
        <taxon>Eukaryota</taxon>
        <taxon>Metazoa</taxon>
        <taxon>Chordata</taxon>
        <taxon>Craniata</taxon>
        <taxon>Vertebrata</taxon>
        <taxon>Euteleostomi</taxon>
        <taxon>Mammalia</taxon>
        <taxon>Eutheria</taxon>
        <taxon>Euarchontoglires</taxon>
        <taxon>Primates</taxon>
        <taxon>Haplorrhini</taxon>
        <taxon>Catarrhini</taxon>
        <taxon>Cercopithecidae</taxon>
        <taxon>Cercopithecinae</taxon>
        <taxon>Macaca</taxon>
    </lineage>
</organism>
<reference evidence="3" key="1">
    <citation type="journal article" date="2007" name="Science">
        <title>Evolutionary and biomedical insights from the rhesus macaque genome.</title>
        <authorList>
            <person name="Gibbs R.A."/>
            <person name="Rogers J."/>
            <person name="Katze M.G."/>
            <person name="Bumgarner R."/>
            <person name="Weinstock G.M."/>
            <person name="Mardis E.R."/>
            <person name="Remington K.A."/>
            <person name="Strausberg R.L."/>
            <person name="Venter J.C."/>
            <person name="Wilson R.K."/>
            <person name="Batzer M.A."/>
            <person name="Bustamante C.D."/>
            <person name="Eichler E.E."/>
            <person name="Hahn M.W."/>
            <person name="Hardison R.C."/>
            <person name="Makova K.D."/>
            <person name="Miller W."/>
            <person name="Milosavljevic A."/>
            <person name="Palermo R.E."/>
            <person name="Siepel A."/>
            <person name="Sikela J.M."/>
            <person name="Attaway T."/>
            <person name="Bell S."/>
            <person name="Bernard K.E."/>
            <person name="Buhay C.J."/>
            <person name="Chandrabose M.N."/>
            <person name="Dao M."/>
            <person name="Davis C."/>
            <person name="Delehaunty K.D."/>
            <person name="Ding Y."/>
            <person name="Dinh H.H."/>
            <person name="Dugan-Rocha S."/>
            <person name="Fulton L.A."/>
            <person name="Gabisi R.A."/>
            <person name="Garner T.T."/>
            <person name="Godfrey J."/>
            <person name="Hawes A.C."/>
            <person name="Hernandez J."/>
            <person name="Hines S."/>
            <person name="Holder M."/>
            <person name="Hume J."/>
            <person name="Jhangiani S.N."/>
            <person name="Joshi V."/>
            <person name="Khan Z.M."/>
            <person name="Kirkness E.F."/>
            <person name="Cree A."/>
            <person name="Fowler R.G."/>
            <person name="Lee S."/>
            <person name="Lewis L.R."/>
            <person name="Li Z."/>
            <person name="Liu Y.-S."/>
            <person name="Moore S.M."/>
            <person name="Muzny D."/>
            <person name="Nazareth L.V."/>
            <person name="Ngo D.N."/>
            <person name="Okwuonu G.O."/>
            <person name="Pai G."/>
            <person name="Parker D."/>
            <person name="Paul H.A."/>
            <person name="Pfannkoch C."/>
            <person name="Pohl C.S."/>
            <person name="Rogers Y.-H.C."/>
            <person name="Ruiz S.J."/>
            <person name="Sabo A."/>
            <person name="Santibanez J."/>
            <person name="Schneider B.W."/>
            <person name="Smith S.M."/>
            <person name="Sodergren E."/>
            <person name="Svatek A.F."/>
            <person name="Utterback T.R."/>
            <person name="Vattathil S."/>
            <person name="Warren W."/>
            <person name="White C.S."/>
            <person name="Chinwalla A.T."/>
            <person name="Feng Y."/>
            <person name="Halpern A.L."/>
            <person name="Hillier L.W."/>
            <person name="Huang X."/>
            <person name="Minx P."/>
            <person name="Nelson J.O."/>
            <person name="Pepin K.H."/>
            <person name="Qin X."/>
            <person name="Sutton G.G."/>
            <person name="Venter E."/>
            <person name="Walenz B.P."/>
            <person name="Wallis J.W."/>
            <person name="Worley K.C."/>
            <person name="Yang S.-P."/>
            <person name="Jones S.M."/>
            <person name="Marra M.A."/>
            <person name="Rocchi M."/>
            <person name="Schein J.E."/>
            <person name="Baertsch R."/>
            <person name="Clarke L."/>
            <person name="Csuros M."/>
            <person name="Glasscock J."/>
            <person name="Harris R.A."/>
            <person name="Havlak P."/>
            <person name="Jackson A.R."/>
            <person name="Jiang H."/>
            <person name="Liu Y."/>
            <person name="Messina D.N."/>
            <person name="Shen Y."/>
            <person name="Song H.X.-Z."/>
            <person name="Wylie T."/>
            <person name="Zhang L."/>
            <person name="Birney E."/>
            <person name="Han K."/>
            <person name="Konkel M.K."/>
            <person name="Lee J."/>
            <person name="Smit A.F.A."/>
            <person name="Ullmer B."/>
            <person name="Wang H."/>
            <person name="Xing J."/>
            <person name="Burhans R."/>
            <person name="Cheng Z."/>
            <person name="Karro J.E."/>
            <person name="Ma J."/>
            <person name="Raney B."/>
            <person name="She X."/>
            <person name="Cox M.J."/>
            <person name="Demuth J.P."/>
            <person name="Dumas L.J."/>
            <person name="Han S.-G."/>
            <person name="Hopkins J."/>
            <person name="Karimpour-Fard A."/>
            <person name="Kim Y.H."/>
            <person name="Pollack J.R."/>
            <person name="Vinar T."/>
            <person name="Addo-Quaye C."/>
            <person name="Degenhardt J."/>
            <person name="Denby A."/>
            <person name="Hubisz M.J."/>
            <person name="Indap A."/>
            <person name="Kosiol C."/>
            <person name="Lahn B.T."/>
            <person name="Lawson H.A."/>
            <person name="Marklein A."/>
            <person name="Nielsen R."/>
            <person name="Vallender E.J."/>
            <person name="Clark A.G."/>
            <person name="Ferguson B."/>
            <person name="Hernandez R.D."/>
            <person name="Hirani K."/>
            <person name="Kehrer-Sawatzki H."/>
            <person name="Kolb J."/>
            <person name="Patil S."/>
            <person name="Pu L.-L."/>
            <person name="Ren Y."/>
            <person name="Smith D.G."/>
            <person name="Wheeler D.A."/>
            <person name="Schenck I."/>
            <person name="Ball E.V."/>
            <person name="Chen R."/>
            <person name="Cooper D.N."/>
            <person name="Giardine B."/>
            <person name="Hsu F."/>
            <person name="Kent W.J."/>
            <person name="Lesk A."/>
            <person name="Nelson D.L."/>
            <person name="O'brien W.E."/>
            <person name="Pruefer K."/>
            <person name="Stenson P.D."/>
            <person name="Wallace J.C."/>
            <person name="Ke H."/>
            <person name="Liu X.-M."/>
            <person name="Wang P."/>
            <person name="Xiang A.P."/>
            <person name="Yang F."/>
            <person name="Barber G.P."/>
            <person name="Haussler D."/>
            <person name="Karolchik D."/>
            <person name="Kern A.D."/>
            <person name="Kuhn R.M."/>
            <person name="Smith K.E."/>
            <person name="Zwieg A.S."/>
        </authorList>
    </citation>
    <scope>NUCLEOTIDE SEQUENCE [LARGE SCALE GENOMIC DNA]</scope>
    <source>
        <strain evidence="3">17573</strain>
    </source>
</reference>
<reference evidence="2" key="3">
    <citation type="submission" date="2025-08" db="UniProtKB">
        <authorList>
            <consortium name="Ensembl"/>
        </authorList>
    </citation>
    <scope>IDENTIFICATION</scope>
    <source>
        <strain evidence="2">17573</strain>
    </source>
</reference>
<protein>
    <submittedName>
        <fullName evidence="2">Trophinin associated protein</fullName>
    </submittedName>
</protein>
<dbReference type="Proteomes" id="UP000006718">
    <property type="component" value="Chromosome 11"/>
</dbReference>
<reference evidence="2" key="4">
    <citation type="submission" date="2025-09" db="UniProtKB">
        <authorList>
            <consortium name="Ensembl"/>
        </authorList>
    </citation>
    <scope>IDENTIFICATION</scope>
    <source>
        <strain evidence="2">17573</strain>
    </source>
</reference>
<dbReference type="VGNC" id="VGNC:78650">
    <property type="gene designation" value="TROAP"/>
</dbReference>
<dbReference type="InterPro" id="IPR026133">
    <property type="entry name" value="Tastin"/>
</dbReference>
<proteinExistence type="predicted"/>
<dbReference type="AlphaFoldDB" id="F7GW84"/>
<dbReference type="PANTHER" id="PTHR15289">
    <property type="entry name" value="TASTIN"/>
    <property type="match status" value="1"/>
</dbReference>
<gene>
    <name evidence="2 4" type="primary">TROAP</name>
</gene>
<reference evidence="2" key="2">
    <citation type="submission" date="2019-01" db="EMBL/GenBank/DDBJ databases">
        <authorList>
            <person name="Graves T."/>
            <person name="Eichler E.E."/>
            <person name="Wilson R.K."/>
        </authorList>
    </citation>
    <scope>NUCLEOTIDE SEQUENCE [LARGE SCALE GENOMIC DNA]</scope>
    <source>
        <strain evidence="2">17573</strain>
    </source>
</reference>
<sequence>MTTRQATRDPLLRGVSPTPSKIPVRSQKRTPFPTVTSCALDQENQDPRRWLQKPPLNIQRPLVDSAGPRPKAKHQAETSQRLVGIPQPRNPLEELRPSPRGQNVGPGPPAQTEAPGTIEFVADPAALATILSAFSLPKGEHEVVTRSDEGSVASLGLAQRVPLRENREMTHTRDSRDSHLMPSPAPVAQPLPGHVVPCPSPFGRAQRVPSPGPPTVTSYSVLRRLTIQPKTRFTPMPSTPRVQQVREDMGRWLAEATARGERRWMGTGERRQKQGEVECHLWVSGLADISLLCQARWLSGVSPQSCSEDPALPWVSIRRLPLLRFLALCCQPEGPGV</sequence>
<feature type="region of interest" description="Disordered" evidence="1">
    <location>
        <begin position="1"/>
        <end position="115"/>
    </location>
</feature>
<dbReference type="Bgee" id="ENSMMUG00000007544">
    <property type="expression patterns" value="Expressed in spermatid and 7 other cell types or tissues"/>
</dbReference>
<dbReference type="Ensembl" id="ENSMMUT00000046728.3">
    <property type="protein sequence ID" value="ENSMMUP00000039756.2"/>
    <property type="gene ID" value="ENSMMUG00000007544.4"/>
</dbReference>